<reference evidence="1 2" key="1">
    <citation type="submission" date="2015-12" db="EMBL/GenBank/DDBJ databases">
        <title>Draft genome sequence of Moniliophthora roreri, the causal agent of frosty pod rot of cacao.</title>
        <authorList>
            <person name="Aime M.C."/>
            <person name="Diaz-Valderrama J.R."/>
            <person name="Kijpornyongpan T."/>
            <person name="Phillips-Mora W."/>
        </authorList>
    </citation>
    <scope>NUCLEOTIDE SEQUENCE [LARGE SCALE GENOMIC DNA]</scope>
    <source>
        <strain evidence="1 2">MCA 2952</strain>
    </source>
</reference>
<comment type="caution">
    <text evidence="1">The sequence shown here is derived from an EMBL/GenBank/DDBJ whole genome shotgun (WGS) entry which is preliminary data.</text>
</comment>
<organism evidence="1 2">
    <name type="scientific">Moniliophthora roreri</name>
    <name type="common">Frosty pod rot fungus</name>
    <name type="synonym">Monilia roreri</name>
    <dbReference type="NCBI Taxonomy" id="221103"/>
    <lineage>
        <taxon>Eukaryota</taxon>
        <taxon>Fungi</taxon>
        <taxon>Dikarya</taxon>
        <taxon>Basidiomycota</taxon>
        <taxon>Agaricomycotina</taxon>
        <taxon>Agaricomycetes</taxon>
        <taxon>Agaricomycetidae</taxon>
        <taxon>Agaricales</taxon>
        <taxon>Marasmiineae</taxon>
        <taxon>Marasmiaceae</taxon>
        <taxon>Moniliophthora</taxon>
    </lineage>
</organism>
<sequence>MHSRCYSYLLRRKACSKEAKLEWHTNLYTKQTHHVFTIRGGRVT</sequence>
<name>A0A0W0G3A1_MONRR</name>
<evidence type="ECO:0000313" key="2">
    <source>
        <dbReference type="Proteomes" id="UP000054988"/>
    </source>
</evidence>
<evidence type="ECO:0000313" key="1">
    <source>
        <dbReference type="EMBL" id="KTB43050.1"/>
    </source>
</evidence>
<accession>A0A0W0G3A1</accession>
<dbReference type="AlphaFoldDB" id="A0A0W0G3A1"/>
<dbReference type="Proteomes" id="UP000054988">
    <property type="component" value="Unassembled WGS sequence"/>
</dbReference>
<proteinExistence type="predicted"/>
<protein>
    <submittedName>
        <fullName evidence="1">Uncharacterized protein</fullName>
    </submittedName>
</protein>
<dbReference type="EMBL" id="LATX01001253">
    <property type="protein sequence ID" value="KTB43050.1"/>
    <property type="molecule type" value="Genomic_DNA"/>
</dbReference>
<gene>
    <name evidence="1" type="ORF">WG66_4374</name>
</gene>